<dbReference type="Gene3D" id="3.40.50.1000">
    <property type="entry name" value="HAD superfamily/HAD-like"/>
    <property type="match status" value="1"/>
</dbReference>
<keyword evidence="2" id="KW-1185">Reference proteome</keyword>
<dbReference type="SFLD" id="SFLDS00003">
    <property type="entry name" value="Haloacid_Dehalogenase"/>
    <property type="match status" value="1"/>
</dbReference>
<dbReference type="EC" id="3.1.3.5" evidence="1"/>
<evidence type="ECO:0000313" key="1">
    <source>
        <dbReference type="EMBL" id="MFD3394168.1"/>
    </source>
</evidence>
<comment type="caution">
    <text evidence="1">The sequence shown here is derived from an EMBL/GenBank/DDBJ whole genome shotgun (WGS) entry which is preliminary data.</text>
</comment>
<evidence type="ECO:0000313" key="2">
    <source>
        <dbReference type="Proteomes" id="UP001598138"/>
    </source>
</evidence>
<dbReference type="NCBIfam" id="TIGR01549">
    <property type="entry name" value="HAD-SF-IA-v1"/>
    <property type="match status" value="1"/>
</dbReference>
<dbReference type="GO" id="GO:0008253">
    <property type="term" value="F:5'-nucleotidase activity"/>
    <property type="evidence" value="ECO:0007669"/>
    <property type="project" value="UniProtKB-EC"/>
</dbReference>
<dbReference type="EMBL" id="JBBKXZ010000002">
    <property type="protein sequence ID" value="MFD3394168.1"/>
    <property type="molecule type" value="Genomic_DNA"/>
</dbReference>
<name>A0ABW6DE98_9BACT</name>
<organism evidence="1 2">
    <name type="scientific">Aquirufa avitistagni</name>
    <dbReference type="NCBI Taxonomy" id="3104728"/>
    <lineage>
        <taxon>Bacteria</taxon>
        <taxon>Pseudomonadati</taxon>
        <taxon>Bacteroidota</taxon>
        <taxon>Cytophagia</taxon>
        <taxon>Cytophagales</taxon>
        <taxon>Flectobacillaceae</taxon>
        <taxon>Aquirufa</taxon>
    </lineage>
</organism>
<dbReference type="Gene3D" id="1.10.150.240">
    <property type="entry name" value="Putative phosphatase, domain 2"/>
    <property type="match status" value="1"/>
</dbReference>
<dbReference type="NCBIfam" id="TIGR02254">
    <property type="entry name" value="YjjG_YfnB"/>
    <property type="match status" value="1"/>
</dbReference>
<keyword evidence="1" id="KW-0378">Hydrolase</keyword>
<dbReference type="InterPro" id="IPR006439">
    <property type="entry name" value="HAD-SF_hydro_IA"/>
</dbReference>
<reference evidence="1 2" key="1">
    <citation type="submission" date="2024-03" db="EMBL/GenBank/DDBJ databases">
        <title>Aquirufa genome sequencing.</title>
        <authorList>
            <person name="Pitt A."/>
            <person name="Hahn M.W."/>
        </authorList>
    </citation>
    <scope>NUCLEOTIDE SEQUENCE [LARGE SCALE GENOMIC DNA]</scope>
    <source>
        <strain evidence="1 2">OSTEICH-129V</strain>
    </source>
</reference>
<dbReference type="RefSeq" id="WP_377983053.1">
    <property type="nucleotide sequence ID" value="NZ_JBBKXZ010000002.1"/>
</dbReference>
<dbReference type="Proteomes" id="UP001598138">
    <property type="component" value="Unassembled WGS sequence"/>
</dbReference>
<dbReference type="PANTHER" id="PTHR47478:SF1">
    <property type="entry name" value="PYRIMIDINE 5'-NUCLEOTIDASE YJJG"/>
    <property type="match status" value="1"/>
</dbReference>
<protein>
    <submittedName>
        <fullName evidence="1">YjjG family noncanonical pyrimidine nucleotidase</fullName>
        <ecNumber evidence="1">3.1.3.5</ecNumber>
    </submittedName>
</protein>
<dbReference type="InterPro" id="IPR011951">
    <property type="entry name" value="HAD-SF_hydro_IA_YjjG/PynA"/>
</dbReference>
<dbReference type="InterPro" id="IPR023198">
    <property type="entry name" value="PGP-like_dom2"/>
</dbReference>
<dbReference type="InterPro" id="IPR023214">
    <property type="entry name" value="HAD_sf"/>
</dbReference>
<dbReference type="SFLD" id="SFLDG01129">
    <property type="entry name" value="C1.5:_HAD__Beta-PGM__Phosphata"/>
    <property type="match status" value="1"/>
</dbReference>
<accession>A0ABW6DE98</accession>
<dbReference type="InterPro" id="IPR036412">
    <property type="entry name" value="HAD-like_sf"/>
</dbReference>
<dbReference type="PANTHER" id="PTHR47478">
    <property type="match status" value="1"/>
</dbReference>
<gene>
    <name evidence="1" type="ORF">U0R10_06015</name>
</gene>
<dbReference type="SUPFAM" id="SSF56784">
    <property type="entry name" value="HAD-like"/>
    <property type="match status" value="1"/>
</dbReference>
<dbReference type="Pfam" id="PF00702">
    <property type="entry name" value="Hydrolase"/>
    <property type="match status" value="1"/>
</dbReference>
<dbReference type="InterPro" id="IPR052550">
    <property type="entry name" value="Pyrimidine_5'-ntase_YjjG"/>
</dbReference>
<sequence>MKFTPKAIFFDWDHTIWDHDRNANEVLVALFDEFNLPIADKNYMWNTFQQLNDSLWEDYQMGRISQKTLRETRFVRFFESLQIDGPAHEFSEAYLYQTPRKTHLIADSFEVVEILAQKYPLYILTNGFNDIQWVKIEGAGMRHFFKEVITSETTGHKKPAPEFFDHALQIAGVKPEEALMIGDHPVIDIHGAGQAGIAGIHLNQRNVASSCEIQIQEMRALLDWIN</sequence>
<proteinExistence type="predicted"/>